<dbReference type="Proteomes" id="UP001497522">
    <property type="component" value="Chromosome 13"/>
</dbReference>
<evidence type="ECO:0000313" key="7">
    <source>
        <dbReference type="Proteomes" id="UP001497522"/>
    </source>
</evidence>
<organism evidence="6 7">
    <name type="scientific">Sphagnum jensenii</name>
    <dbReference type="NCBI Taxonomy" id="128206"/>
    <lineage>
        <taxon>Eukaryota</taxon>
        <taxon>Viridiplantae</taxon>
        <taxon>Streptophyta</taxon>
        <taxon>Embryophyta</taxon>
        <taxon>Bryophyta</taxon>
        <taxon>Sphagnophytina</taxon>
        <taxon>Sphagnopsida</taxon>
        <taxon>Sphagnales</taxon>
        <taxon>Sphagnaceae</taxon>
        <taxon>Sphagnum</taxon>
    </lineage>
</organism>
<comment type="subcellular location">
    <subcellularLocation>
        <location evidence="1">Nucleus</location>
    </subcellularLocation>
</comment>
<feature type="compositionally biased region" description="Basic and acidic residues" evidence="4">
    <location>
        <begin position="360"/>
        <end position="375"/>
    </location>
</feature>
<reference evidence="6" key="1">
    <citation type="submission" date="2024-03" db="EMBL/GenBank/DDBJ databases">
        <authorList>
            <consortium name="ELIXIR-Norway"/>
            <consortium name="Elixir Norway"/>
        </authorList>
    </citation>
    <scope>NUCLEOTIDE SEQUENCE</scope>
</reference>
<sequence>MEGEESAAAVPDPGFVLDAASGLYYHASSGFYYDAKAGWYYSTRDGLYYTFENDGYVPLASSSSSMSITVAEDDNNKNNTAVPEANWQSLGEDNKDNIEVQVAAVSSTTEEEETRPASVWIQEALVELYLQNYPNSEVGTSGSAEAFMDSSSLSYDVYNVQSAGIEGDDGSEELEEGEWRPEEGERDKYIFDDSDEEEEAEEGEILEEQWHAHYSRVPRPGVRVRLYPGSIELWDWTTVEQEQKTAKKKKARKLSVRLVGRLAPNSNNLHPSLGGSGGFIRTSPISEVDHEFVKVSSGRIYKLRRPSSKHLATITNYDSLNPTCDWGFPQINTTFADGETDVTEAEDRSASASDTTKPSGDTRKQRYRDRAAERRTLHRGFGTGPGQKGMPVHEMEKLEAETATEMPTALAKAAKARPLGCDNIGKRMLQGMGWKEGQSLGPGEGGLINPIQALGNTGRSGLGWS</sequence>
<feature type="compositionally biased region" description="Polar residues" evidence="4">
    <location>
        <begin position="350"/>
        <end position="359"/>
    </location>
</feature>
<dbReference type="SMART" id="SM00443">
    <property type="entry name" value="G_patch"/>
    <property type="match status" value="1"/>
</dbReference>
<evidence type="ECO:0000256" key="2">
    <source>
        <dbReference type="ARBA" id="ARBA00022884"/>
    </source>
</evidence>
<feature type="domain" description="G-patch" evidence="5">
    <location>
        <begin position="421"/>
        <end position="465"/>
    </location>
</feature>
<evidence type="ECO:0000256" key="4">
    <source>
        <dbReference type="SAM" id="MobiDB-lite"/>
    </source>
</evidence>
<dbReference type="PANTHER" id="PTHR13948">
    <property type="entry name" value="RNA-BINDING PROTEIN"/>
    <property type="match status" value="1"/>
</dbReference>
<proteinExistence type="predicted"/>
<evidence type="ECO:0000313" key="6">
    <source>
        <dbReference type="EMBL" id="CAK9862494.1"/>
    </source>
</evidence>
<dbReference type="InterPro" id="IPR041591">
    <property type="entry name" value="OCRE"/>
</dbReference>
<dbReference type="EMBL" id="OZ023714">
    <property type="protein sequence ID" value="CAK9862494.1"/>
    <property type="molecule type" value="Genomic_DNA"/>
</dbReference>
<dbReference type="Pfam" id="PF17780">
    <property type="entry name" value="OCRE"/>
    <property type="match status" value="1"/>
</dbReference>
<dbReference type="Pfam" id="PF01585">
    <property type="entry name" value="G-patch"/>
    <property type="match status" value="1"/>
</dbReference>
<feature type="region of interest" description="Disordered" evidence="4">
    <location>
        <begin position="340"/>
        <end position="390"/>
    </location>
</feature>
<evidence type="ECO:0000256" key="1">
    <source>
        <dbReference type="ARBA" id="ARBA00004123"/>
    </source>
</evidence>
<keyword evidence="3" id="KW-0539">Nucleus</keyword>
<evidence type="ECO:0000259" key="5">
    <source>
        <dbReference type="PROSITE" id="PS50174"/>
    </source>
</evidence>
<feature type="region of interest" description="Disordered" evidence="4">
    <location>
        <begin position="164"/>
        <end position="185"/>
    </location>
</feature>
<evidence type="ECO:0000256" key="3">
    <source>
        <dbReference type="ARBA" id="ARBA00023242"/>
    </source>
</evidence>
<dbReference type="PANTHER" id="PTHR13948:SF38">
    <property type="entry name" value="D111_G-PATCH DOMAIN-CONTAINING PROTEIN"/>
    <property type="match status" value="1"/>
</dbReference>
<name>A0ABP1AIX2_9BRYO</name>
<dbReference type="CDD" id="cd16074">
    <property type="entry name" value="OCRE"/>
    <property type="match status" value="1"/>
</dbReference>
<accession>A0ABP1AIX2</accession>
<protein>
    <recommendedName>
        <fullName evidence="5">G-patch domain-containing protein</fullName>
    </recommendedName>
</protein>
<gene>
    <name evidence="6" type="ORF">CSSPJE1EN2_LOCUS5489</name>
</gene>
<keyword evidence="2" id="KW-0694">RNA-binding</keyword>
<dbReference type="InterPro" id="IPR000467">
    <property type="entry name" value="G_patch_dom"/>
</dbReference>
<feature type="compositionally biased region" description="Acidic residues" evidence="4">
    <location>
        <begin position="166"/>
        <end position="176"/>
    </location>
</feature>
<keyword evidence="7" id="KW-1185">Reference proteome</keyword>
<dbReference type="PROSITE" id="PS50174">
    <property type="entry name" value="G_PATCH"/>
    <property type="match status" value="1"/>
</dbReference>